<dbReference type="PROSITE" id="PS00217">
    <property type="entry name" value="SUGAR_TRANSPORT_2"/>
    <property type="match status" value="1"/>
</dbReference>
<feature type="transmembrane region" description="Helical" evidence="12">
    <location>
        <begin position="35"/>
        <end position="60"/>
    </location>
</feature>
<comment type="subcellular location">
    <subcellularLocation>
        <location evidence="1">Membrane</location>
        <topology evidence="1">Multi-pass membrane protein</topology>
    </subcellularLocation>
</comment>
<feature type="transmembrane region" description="Helical" evidence="12">
    <location>
        <begin position="580"/>
        <end position="599"/>
    </location>
</feature>
<feature type="transmembrane region" description="Helical" evidence="12">
    <location>
        <begin position="80"/>
        <end position="100"/>
    </location>
</feature>
<proteinExistence type="inferred from homology"/>
<sequence length="957" mass="105720">MGMFRRAYIRYKPLGLDSYLEAASRPSFGKRHSQILIYFLLIFIAYGIRVNLSVGIVAMTDPTASSNPEVPTYNWTDKSIMLSAFFWGYVLPQVGAGWLANTYGPKWFLIVAMAVCSLFGLLLPSMAAMFGSKGVMASRAIQGLCQGFIFPSTHNLLAQWVPPNERGRLGTFVYAAGPFGTVVSMLVTGLISSSSYGWPFVFYLYGAAGLFWCLVFVFFGYNAPSFHPTITEEEKFYIENSLGHTIQRPKRRTPWKEILTSLPVWAILLTQCGHNWGFWTLLTEIPVYMSHVMNFNIKSNSVLSALPYFVLWVLSFVFSVVADLLVNKELFSIGTCRKIFNTLGLVVPAVALVYLGNTGPEETNKAITLLVVAVGINSAVFCGFNVNHMDISPNFSGTLMGITNGTSNVFGIVAPLLVQFLVTDEKDPNQWKVIFYLTASIYVLASIIFVIFGSGGSPAVERRRYRKRCRLERLQETSMADPEKAVEIESDKPQKPEGFFGARHMQYALLFMVNLLAYSIRNILNVAVIAMVSEDPPDENIPTYPEWANKKNLMLSSFFWGYICLQIAAGQIAKNYGPKLFLTGAVLTCSVFSILIPYFGEKFGYQGIIVCRVVQGLAQGFVYPSVHNLLSAWVPLVNRAKVASFIYAASPLGTVIALPTAGYLCSTSWGWPSSFYFNGGAGILWCIIWYFVGSDSPQKHSSISEKEVSYIHHGTSVEDREKVPTPWKQIFTSMPFWAILVANSGNIWGYWTLLTEISTYMEKVLGFKIASNSALSSLPYLLYWLLSWVMGYIADHLVVTKVTSIRISRMIFNSIGMFLPALALTSLVFVGPSEKTATIILLVIAVGFNSAVLSGFNVNHIDIAPVHAGTLYGIANTAATLCAILAPLAVDAIGYFTGYEETDKPLWNIVFIVAAVIYAVSGLFFDVAASGKIQPWNNLNANRDKPMKMTVNGNGAS</sequence>
<feature type="transmembrane region" description="Helical" evidence="12">
    <location>
        <begin position="507"/>
        <end position="533"/>
    </location>
</feature>
<dbReference type="InterPro" id="IPR050382">
    <property type="entry name" value="MFS_Na/Anion_cotransporter"/>
</dbReference>
<evidence type="ECO:0000256" key="5">
    <source>
        <dbReference type="ARBA" id="ARBA00022847"/>
    </source>
</evidence>
<keyword evidence="8 12" id="KW-0472">Membrane</keyword>
<evidence type="ECO:0000256" key="4">
    <source>
        <dbReference type="ARBA" id="ARBA00022692"/>
    </source>
</evidence>
<dbReference type="PROSITE" id="PS50850">
    <property type="entry name" value="MFS"/>
    <property type="match status" value="2"/>
</dbReference>
<keyword evidence="3" id="KW-0813">Transport</keyword>
<organism evidence="14 15">
    <name type="scientific">Exocentrus adspersus</name>
    <dbReference type="NCBI Taxonomy" id="1586481"/>
    <lineage>
        <taxon>Eukaryota</taxon>
        <taxon>Metazoa</taxon>
        <taxon>Ecdysozoa</taxon>
        <taxon>Arthropoda</taxon>
        <taxon>Hexapoda</taxon>
        <taxon>Insecta</taxon>
        <taxon>Pterygota</taxon>
        <taxon>Neoptera</taxon>
        <taxon>Endopterygota</taxon>
        <taxon>Coleoptera</taxon>
        <taxon>Polyphaga</taxon>
        <taxon>Cucujiformia</taxon>
        <taxon>Chrysomeloidea</taxon>
        <taxon>Cerambycidae</taxon>
        <taxon>Lamiinae</taxon>
        <taxon>Acanthocinini</taxon>
        <taxon>Exocentrus</taxon>
    </lineage>
</organism>
<evidence type="ECO:0000313" key="14">
    <source>
        <dbReference type="EMBL" id="KAJ8923057.1"/>
    </source>
</evidence>
<feature type="transmembrane region" description="Helical" evidence="12">
    <location>
        <begin position="909"/>
        <end position="929"/>
    </location>
</feature>
<feature type="transmembrane region" description="Helical" evidence="12">
    <location>
        <begin position="870"/>
        <end position="889"/>
    </location>
</feature>
<gene>
    <name evidence="14" type="ORF">NQ315_001606</name>
</gene>
<dbReference type="CDD" id="cd17318">
    <property type="entry name" value="MFS_SLC17"/>
    <property type="match status" value="1"/>
</dbReference>
<keyword evidence="5" id="KW-0769">Symport</keyword>
<accession>A0AAV8W8Q9</accession>
<feature type="domain" description="Major facilitator superfamily (MFS) profile" evidence="13">
    <location>
        <begin position="505"/>
        <end position="933"/>
    </location>
</feature>
<feature type="transmembrane region" description="Helical" evidence="12">
    <location>
        <begin position="553"/>
        <end position="573"/>
    </location>
</feature>
<evidence type="ECO:0000256" key="9">
    <source>
        <dbReference type="ARBA" id="ARBA00023201"/>
    </source>
</evidence>
<feature type="transmembrane region" description="Helical" evidence="12">
    <location>
        <begin position="338"/>
        <end position="355"/>
    </location>
</feature>
<dbReference type="GO" id="GO:0016020">
    <property type="term" value="C:membrane"/>
    <property type="evidence" value="ECO:0007669"/>
    <property type="project" value="UniProtKB-SubCell"/>
</dbReference>
<evidence type="ECO:0000256" key="3">
    <source>
        <dbReference type="ARBA" id="ARBA00022448"/>
    </source>
</evidence>
<feature type="transmembrane region" description="Helical" evidence="12">
    <location>
        <begin position="811"/>
        <end position="831"/>
    </location>
</feature>
<evidence type="ECO:0000256" key="8">
    <source>
        <dbReference type="ARBA" id="ARBA00023136"/>
    </source>
</evidence>
<feature type="transmembrane region" description="Helical" evidence="12">
    <location>
        <begin position="730"/>
        <end position="751"/>
    </location>
</feature>
<evidence type="ECO:0000256" key="12">
    <source>
        <dbReference type="SAM" id="Phobius"/>
    </source>
</evidence>
<keyword evidence="4 12" id="KW-0812">Transmembrane</keyword>
<comment type="similarity">
    <text evidence="2">Belongs to the major facilitator superfamily. Sodium/anion cotransporter family.</text>
</comment>
<dbReference type="GO" id="GO:0006814">
    <property type="term" value="P:sodium ion transport"/>
    <property type="evidence" value="ECO:0007669"/>
    <property type="project" value="UniProtKB-KW"/>
</dbReference>
<feature type="transmembrane region" description="Helical" evidence="12">
    <location>
        <begin position="605"/>
        <end position="623"/>
    </location>
</feature>
<feature type="transmembrane region" description="Helical" evidence="12">
    <location>
        <begin position="434"/>
        <end position="460"/>
    </location>
</feature>
<evidence type="ECO:0000256" key="1">
    <source>
        <dbReference type="ARBA" id="ARBA00004141"/>
    </source>
</evidence>
<dbReference type="FunFam" id="1.20.1250.20:FF:000144">
    <property type="entry name" value="Picot, isoform B"/>
    <property type="match status" value="2"/>
</dbReference>
<feature type="transmembrane region" description="Helical" evidence="12">
    <location>
        <begin position="675"/>
        <end position="692"/>
    </location>
</feature>
<feature type="transmembrane region" description="Helical" evidence="12">
    <location>
        <begin position="644"/>
        <end position="663"/>
    </location>
</feature>
<comment type="caution">
    <text evidence="14">The sequence shown here is derived from an EMBL/GenBank/DDBJ whole genome shotgun (WGS) entry which is preliminary data.</text>
</comment>
<dbReference type="FunFam" id="1.20.1250.20:FF:000003">
    <property type="entry name" value="Solute carrier family 17 member 3"/>
    <property type="match status" value="2"/>
</dbReference>
<dbReference type="PANTHER" id="PTHR11662:SF280">
    <property type="entry name" value="FI21844P1-RELATED"/>
    <property type="match status" value="1"/>
</dbReference>
<keyword evidence="9" id="KW-0406">Ion transport</keyword>
<dbReference type="SUPFAM" id="SSF103473">
    <property type="entry name" value="MFS general substrate transporter"/>
    <property type="match status" value="2"/>
</dbReference>
<feature type="transmembrane region" description="Helical" evidence="12">
    <location>
        <begin position="837"/>
        <end position="858"/>
    </location>
</feature>
<protein>
    <recommendedName>
        <fullName evidence="11">Putative inorganic phosphate cotransporter</fullName>
    </recommendedName>
</protein>
<keyword evidence="6 12" id="KW-1133">Transmembrane helix</keyword>
<dbReference type="Gene3D" id="1.20.1250.20">
    <property type="entry name" value="MFS general substrate transporter like domains"/>
    <property type="match status" value="4"/>
</dbReference>
<name>A0AAV8W8Q9_9CUCU</name>
<evidence type="ECO:0000256" key="11">
    <source>
        <dbReference type="ARBA" id="ARBA00068450"/>
    </source>
</evidence>
<feature type="transmembrane region" description="Helical" evidence="12">
    <location>
        <begin position="197"/>
        <end position="221"/>
    </location>
</feature>
<feature type="transmembrane region" description="Helical" evidence="12">
    <location>
        <begin position="302"/>
        <end position="326"/>
    </location>
</feature>
<keyword evidence="7" id="KW-0915">Sodium</keyword>
<feature type="transmembrane region" description="Helical" evidence="12">
    <location>
        <begin position="258"/>
        <end position="282"/>
    </location>
</feature>
<comment type="function">
    <text evidence="10">May be an inorganic phosphate cotransporter.</text>
</comment>
<dbReference type="Pfam" id="PF07690">
    <property type="entry name" value="MFS_1"/>
    <property type="match status" value="2"/>
</dbReference>
<keyword evidence="9" id="KW-0739">Sodium transport</keyword>
<evidence type="ECO:0000259" key="13">
    <source>
        <dbReference type="PROSITE" id="PS50850"/>
    </source>
</evidence>
<feature type="transmembrane region" description="Helical" evidence="12">
    <location>
        <begin position="107"/>
        <end position="130"/>
    </location>
</feature>
<evidence type="ECO:0000256" key="10">
    <source>
        <dbReference type="ARBA" id="ARBA00054632"/>
    </source>
</evidence>
<evidence type="ECO:0000256" key="6">
    <source>
        <dbReference type="ARBA" id="ARBA00022989"/>
    </source>
</evidence>
<feature type="transmembrane region" description="Helical" evidence="12">
    <location>
        <begin position="367"/>
        <end position="386"/>
    </location>
</feature>
<dbReference type="PANTHER" id="PTHR11662">
    <property type="entry name" value="SOLUTE CARRIER FAMILY 17"/>
    <property type="match status" value="1"/>
</dbReference>
<keyword evidence="15" id="KW-1185">Reference proteome</keyword>
<feature type="domain" description="Major facilitator superfamily (MFS) profile" evidence="13">
    <location>
        <begin position="39"/>
        <end position="457"/>
    </location>
</feature>
<dbReference type="InterPro" id="IPR005829">
    <property type="entry name" value="Sugar_transporter_CS"/>
</dbReference>
<dbReference type="GO" id="GO:0006820">
    <property type="term" value="P:monoatomic anion transport"/>
    <property type="evidence" value="ECO:0007669"/>
    <property type="project" value="TreeGrafter"/>
</dbReference>
<feature type="transmembrane region" description="Helical" evidence="12">
    <location>
        <begin position="136"/>
        <end position="157"/>
    </location>
</feature>
<evidence type="ECO:0000313" key="15">
    <source>
        <dbReference type="Proteomes" id="UP001159042"/>
    </source>
</evidence>
<dbReference type="EMBL" id="JANEYG010000005">
    <property type="protein sequence ID" value="KAJ8923057.1"/>
    <property type="molecule type" value="Genomic_DNA"/>
</dbReference>
<dbReference type="Proteomes" id="UP001159042">
    <property type="component" value="Unassembled WGS sequence"/>
</dbReference>
<evidence type="ECO:0000256" key="2">
    <source>
        <dbReference type="ARBA" id="ARBA00008586"/>
    </source>
</evidence>
<dbReference type="InterPro" id="IPR011701">
    <property type="entry name" value="MFS"/>
</dbReference>
<dbReference type="GO" id="GO:0015293">
    <property type="term" value="F:symporter activity"/>
    <property type="evidence" value="ECO:0007669"/>
    <property type="project" value="UniProtKB-KW"/>
</dbReference>
<feature type="transmembrane region" description="Helical" evidence="12">
    <location>
        <begin position="781"/>
        <end position="799"/>
    </location>
</feature>
<dbReference type="AlphaFoldDB" id="A0AAV8W8Q9"/>
<feature type="transmembrane region" description="Helical" evidence="12">
    <location>
        <begin position="398"/>
        <end position="422"/>
    </location>
</feature>
<dbReference type="InterPro" id="IPR020846">
    <property type="entry name" value="MFS_dom"/>
</dbReference>
<dbReference type="InterPro" id="IPR036259">
    <property type="entry name" value="MFS_trans_sf"/>
</dbReference>
<feature type="transmembrane region" description="Helical" evidence="12">
    <location>
        <begin position="169"/>
        <end position="191"/>
    </location>
</feature>
<evidence type="ECO:0000256" key="7">
    <source>
        <dbReference type="ARBA" id="ARBA00023053"/>
    </source>
</evidence>
<reference evidence="14 15" key="1">
    <citation type="journal article" date="2023" name="Insect Mol. Biol.">
        <title>Genome sequencing provides insights into the evolution of gene families encoding plant cell wall-degrading enzymes in longhorned beetles.</title>
        <authorList>
            <person name="Shin N.R."/>
            <person name="Okamura Y."/>
            <person name="Kirsch R."/>
            <person name="Pauchet Y."/>
        </authorList>
    </citation>
    <scope>NUCLEOTIDE SEQUENCE [LARGE SCALE GENOMIC DNA]</scope>
    <source>
        <strain evidence="14">EAD_L_NR</strain>
    </source>
</reference>